<organism evidence="1 2">
    <name type="scientific">Paenibacillus pasadenensis</name>
    <dbReference type="NCBI Taxonomy" id="217090"/>
    <lineage>
        <taxon>Bacteria</taxon>
        <taxon>Bacillati</taxon>
        <taxon>Bacillota</taxon>
        <taxon>Bacilli</taxon>
        <taxon>Bacillales</taxon>
        <taxon>Paenibacillaceae</taxon>
        <taxon>Paenibacillus</taxon>
    </lineage>
</organism>
<protein>
    <submittedName>
        <fullName evidence="1">Uncharacterized protein</fullName>
    </submittedName>
</protein>
<gene>
    <name evidence="1" type="ORF">B8V81_1429</name>
</gene>
<evidence type="ECO:0000313" key="1">
    <source>
        <dbReference type="EMBL" id="PLT47205.1"/>
    </source>
</evidence>
<comment type="caution">
    <text evidence="1">The sequence shown here is derived from an EMBL/GenBank/DDBJ whole genome shotgun (WGS) entry which is preliminary data.</text>
</comment>
<evidence type="ECO:0000313" key="2">
    <source>
        <dbReference type="Proteomes" id="UP000234789"/>
    </source>
</evidence>
<dbReference type="Proteomes" id="UP000234789">
    <property type="component" value="Unassembled WGS sequence"/>
</dbReference>
<keyword evidence="2" id="KW-1185">Reference proteome</keyword>
<name>A0A2N5NA58_9BACL</name>
<dbReference type="AlphaFoldDB" id="A0A2N5NA58"/>
<dbReference type="EMBL" id="NFEZ01000003">
    <property type="protein sequence ID" value="PLT47205.1"/>
    <property type="molecule type" value="Genomic_DNA"/>
</dbReference>
<sequence length="71" mass="7619">MTKTPLRLADGRNDADRLGLPPAACTNGFILQGSTRFDNDYSLLALVSCKRFLTEDGATLIVEGSSNLTTN</sequence>
<accession>A0A2N5NA58</accession>
<proteinExistence type="predicted"/>
<reference evidence="1 2" key="1">
    <citation type="submission" date="2017-05" db="EMBL/GenBank/DDBJ databases">
        <title>Functional genome analysis of Paenibacillus pasadenensis strain R16: insights on endophytic life style and antifungal activity.</title>
        <authorList>
            <person name="Passera A."/>
            <person name="Marcolungo L."/>
            <person name="Casati P."/>
            <person name="Brasca M."/>
            <person name="Quaglino F."/>
            <person name="Delledonne M."/>
        </authorList>
    </citation>
    <scope>NUCLEOTIDE SEQUENCE [LARGE SCALE GENOMIC DNA]</scope>
    <source>
        <strain evidence="1 2">R16</strain>
    </source>
</reference>